<keyword evidence="2" id="KW-0805">Transcription regulation</keyword>
<protein>
    <submittedName>
        <fullName evidence="6">LysR family transcriptional regulator</fullName>
    </submittedName>
</protein>
<proteinExistence type="inferred from homology"/>
<reference evidence="6 7" key="1">
    <citation type="submission" date="2022-09" db="EMBL/GenBank/DDBJ databases">
        <title>Chelativorans salina sp. nov., a novel slightly halophilic bacterium isolated from a saline lake sediment enrichment.</title>
        <authorList>
            <person name="Gao L."/>
            <person name="Fang B.-Z."/>
            <person name="Li W.-J."/>
        </authorList>
    </citation>
    <scope>NUCLEOTIDE SEQUENCE [LARGE SCALE GENOMIC DNA]</scope>
    <source>
        <strain evidence="6 7">EGI FJ00035</strain>
    </source>
</reference>
<dbReference type="InterPro" id="IPR036390">
    <property type="entry name" value="WH_DNA-bd_sf"/>
</dbReference>
<dbReference type="PRINTS" id="PR00039">
    <property type="entry name" value="HTHLYSR"/>
</dbReference>
<evidence type="ECO:0000313" key="6">
    <source>
        <dbReference type="EMBL" id="MCT7378002.1"/>
    </source>
</evidence>
<dbReference type="Gene3D" id="3.40.190.290">
    <property type="match status" value="1"/>
</dbReference>
<evidence type="ECO:0000256" key="4">
    <source>
        <dbReference type="ARBA" id="ARBA00023163"/>
    </source>
</evidence>
<keyword evidence="3" id="KW-0238">DNA-binding</keyword>
<dbReference type="Gene3D" id="1.10.10.10">
    <property type="entry name" value="Winged helix-like DNA-binding domain superfamily/Winged helix DNA-binding domain"/>
    <property type="match status" value="1"/>
</dbReference>
<evidence type="ECO:0000313" key="7">
    <source>
        <dbReference type="Proteomes" id="UP001320831"/>
    </source>
</evidence>
<dbReference type="InterPro" id="IPR036388">
    <property type="entry name" value="WH-like_DNA-bd_sf"/>
</dbReference>
<accession>A0ABT2LTY3</accession>
<organism evidence="6 7">
    <name type="scientific">Chelativorans salis</name>
    <dbReference type="NCBI Taxonomy" id="2978478"/>
    <lineage>
        <taxon>Bacteria</taxon>
        <taxon>Pseudomonadati</taxon>
        <taxon>Pseudomonadota</taxon>
        <taxon>Alphaproteobacteria</taxon>
        <taxon>Hyphomicrobiales</taxon>
        <taxon>Phyllobacteriaceae</taxon>
        <taxon>Chelativorans</taxon>
    </lineage>
</organism>
<gene>
    <name evidence="6" type="ORF">N5A92_23570</name>
</gene>
<comment type="similarity">
    <text evidence="1">Belongs to the LysR transcriptional regulatory family.</text>
</comment>
<evidence type="ECO:0000256" key="1">
    <source>
        <dbReference type="ARBA" id="ARBA00009437"/>
    </source>
</evidence>
<dbReference type="SUPFAM" id="SSF46785">
    <property type="entry name" value="Winged helix' DNA-binding domain"/>
    <property type="match status" value="1"/>
</dbReference>
<feature type="domain" description="HTH lysR-type" evidence="5">
    <location>
        <begin position="2"/>
        <end position="59"/>
    </location>
</feature>
<evidence type="ECO:0000256" key="2">
    <source>
        <dbReference type="ARBA" id="ARBA00023015"/>
    </source>
</evidence>
<keyword evidence="4" id="KW-0804">Transcription</keyword>
<evidence type="ECO:0000259" key="5">
    <source>
        <dbReference type="PROSITE" id="PS50931"/>
    </source>
</evidence>
<dbReference type="Proteomes" id="UP001320831">
    <property type="component" value="Unassembled WGS sequence"/>
</dbReference>
<dbReference type="EMBL" id="JAOCZP010000010">
    <property type="protein sequence ID" value="MCT7378002.1"/>
    <property type="molecule type" value="Genomic_DNA"/>
</dbReference>
<evidence type="ECO:0000256" key="3">
    <source>
        <dbReference type="ARBA" id="ARBA00023125"/>
    </source>
</evidence>
<dbReference type="PANTHER" id="PTHR30126">
    <property type="entry name" value="HTH-TYPE TRANSCRIPTIONAL REGULATOR"/>
    <property type="match status" value="1"/>
</dbReference>
<dbReference type="SUPFAM" id="SSF53850">
    <property type="entry name" value="Periplasmic binding protein-like II"/>
    <property type="match status" value="1"/>
</dbReference>
<name>A0ABT2LTY3_9HYPH</name>
<sequence>MFGFRDVEIVHAVVRAGGFRAAAQRLGLAQSAISARIAALEKRLGVRLFDRVGRQVRLSPAGRRFLEEADRLVHSRDRIVQEITQTSGLNGTVRIGVAETIVHTILTEMLKLLRREHAHVRFELSVDTSEQLAHKLVEDEIDVAILLRDLQPRDVVAAPLRPIELAWYASDRLPTPAAPLTLAELAAHPIVTFPKGTPPYKQVERLFAGSVGDAPILHGSASLSTVLHLVADQFGIGVLPCRMATSHQLGAADHIQQLKVEPRAAPEDLNFVVAYFPERNREAGRIISEAALEADQIDLL</sequence>
<dbReference type="Pfam" id="PF03466">
    <property type="entry name" value="LysR_substrate"/>
    <property type="match status" value="1"/>
</dbReference>
<dbReference type="InterPro" id="IPR000847">
    <property type="entry name" value="LysR_HTH_N"/>
</dbReference>
<dbReference type="Pfam" id="PF00126">
    <property type="entry name" value="HTH_1"/>
    <property type="match status" value="1"/>
</dbReference>
<dbReference type="CDD" id="cd05466">
    <property type="entry name" value="PBP2_LTTR_substrate"/>
    <property type="match status" value="1"/>
</dbReference>
<comment type="caution">
    <text evidence="6">The sequence shown here is derived from an EMBL/GenBank/DDBJ whole genome shotgun (WGS) entry which is preliminary data.</text>
</comment>
<dbReference type="PROSITE" id="PS50931">
    <property type="entry name" value="HTH_LYSR"/>
    <property type="match status" value="1"/>
</dbReference>
<keyword evidence="7" id="KW-1185">Reference proteome</keyword>
<dbReference type="InterPro" id="IPR005119">
    <property type="entry name" value="LysR_subst-bd"/>
</dbReference>
<dbReference type="RefSeq" id="WP_260906760.1">
    <property type="nucleotide sequence ID" value="NZ_JAOCZP010000010.1"/>
</dbReference>
<dbReference type="PANTHER" id="PTHR30126:SF77">
    <property type="entry name" value="TRANSCRIPTIONAL REGULATORY PROTEIN"/>
    <property type="match status" value="1"/>
</dbReference>